<feature type="non-terminal residue" evidence="1">
    <location>
        <position position="1"/>
    </location>
</feature>
<organism evidence="1 2">
    <name type="scientific">Racocetra fulgida</name>
    <dbReference type="NCBI Taxonomy" id="60492"/>
    <lineage>
        <taxon>Eukaryota</taxon>
        <taxon>Fungi</taxon>
        <taxon>Fungi incertae sedis</taxon>
        <taxon>Mucoromycota</taxon>
        <taxon>Glomeromycotina</taxon>
        <taxon>Glomeromycetes</taxon>
        <taxon>Diversisporales</taxon>
        <taxon>Gigasporaceae</taxon>
        <taxon>Racocetra</taxon>
    </lineage>
</organism>
<accession>A0A9N9EHY1</accession>
<name>A0A9N9EHY1_9GLOM</name>
<evidence type="ECO:0000313" key="1">
    <source>
        <dbReference type="EMBL" id="CAG8679347.1"/>
    </source>
</evidence>
<keyword evidence="2" id="KW-1185">Reference proteome</keyword>
<protein>
    <submittedName>
        <fullName evidence="1">17932_t:CDS:1</fullName>
    </submittedName>
</protein>
<dbReference type="EMBL" id="CAJVPZ010017256">
    <property type="protein sequence ID" value="CAG8679347.1"/>
    <property type="molecule type" value="Genomic_DNA"/>
</dbReference>
<dbReference type="AlphaFoldDB" id="A0A9N9EHY1"/>
<comment type="caution">
    <text evidence="1">The sequence shown here is derived from an EMBL/GenBank/DDBJ whole genome shotgun (WGS) entry which is preliminary data.</text>
</comment>
<reference evidence="1" key="1">
    <citation type="submission" date="2021-06" db="EMBL/GenBank/DDBJ databases">
        <authorList>
            <person name="Kallberg Y."/>
            <person name="Tangrot J."/>
            <person name="Rosling A."/>
        </authorList>
    </citation>
    <scope>NUCLEOTIDE SEQUENCE</scope>
    <source>
        <strain evidence="1">IN212</strain>
    </source>
</reference>
<evidence type="ECO:0000313" key="2">
    <source>
        <dbReference type="Proteomes" id="UP000789396"/>
    </source>
</evidence>
<gene>
    <name evidence="1" type="ORF">RFULGI_LOCUS9552</name>
</gene>
<dbReference type="Proteomes" id="UP000789396">
    <property type="component" value="Unassembled WGS sequence"/>
</dbReference>
<dbReference type="OrthoDB" id="2444801at2759"/>
<sequence length="84" mass="9724">IMEAWNDILTKIIIKSFEKCGISNVLENQLAESNDVEEIQGYDIVLESENKKNEKIVTTTSTRNTDKNYIIRMNEHEVMSIALY</sequence>
<proteinExistence type="predicted"/>